<dbReference type="Proteomes" id="UP000887566">
    <property type="component" value="Unplaced"/>
</dbReference>
<evidence type="ECO:0000313" key="3">
    <source>
        <dbReference type="WBParaSite" id="PSAMB.scaffold4664size13922.g24851.t1"/>
    </source>
</evidence>
<sequence length="97" mass="10708">MSRLLCLLVVFSLSHQAMTAPSTLRRLLVGFPPASSSFKQSMINVVPILLPNPSDQYYDTLDDDNNANIEVVEGEKRSNSGAQRYRPPNVIALPSFS</sequence>
<dbReference type="AlphaFoldDB" id="A0A914WRV3"/>
<keyword evidence="1" id="KW-0732">Signal</keyword>
<evidence type="ECO:0000313" key="2">
    <source>
        <dbReference type="Proteomes" id="UP000887566"/>
    </source>
</evidence>
<protein>
    <submittedName>
        <fullName evidence="3 4">Uncharacterized protein</fullName>
    </submittedName>
</protein>
<evidence type="ECO:0000256" key="1">
    <source>
        <dbReference type="SAM" id="SignalP"/>
    </source>
</evidence>
<organism evidence="2 4">
    <name type="scientific">Plectus sambesii</name>
    <dbReference type="NCBI Taxonomy" id="2011161"/>
    <lineage>
        <taxon>Eukaryota</taxon>
        <taxon>Metazoa</taxon>
        <taxon>Ecdysozoa</taxon>
        <taxon>Nematoda</taxon>
        <taxon>Chromadorea</taxon>
        <taxon>Plectida</taxon>
        <taxon>Plectina</taxon>
        <taxon>Plectoidea</taxon>
        <taxon>Plectidae</taxon>
        <taxon>Plectus</taxon>
    </lineage>
</organism>
<dbReference type="WBParaSite" id="PSAMB.scaffold4664size13922.g24851.t1">
    <property type="protein sequence ID" value="PSAMB.scaffold4664size13922.g24851.t1"/>
    <property type="gene ID" value="PSAMB.scaffold4664size13922.g24851"/>
</dbReference>
<keyword evidence="2" id="KW-1185">Reference proteome</keyword>
<accession>A0A914WRV3</accession>
<dbReference type="WBParaSite" id="PSAMB.scaffold503size49055.g6385.t1">
    <property type="protein sequence ID" value="PSAMB.scaffold503size49055.g6385.t1"/>
    <property type="gene ID" value="PSAMB.scaffold503size49055.g6385"/>
</dbReference>
<name>A0A914WRV3_9BILA</name>
<feature type="chain" id="PRO_5038275939" evidence="1">
    <location>
        <begin position="20"/>
        <end position="97"/>
    </location>
</feature>
<evidence type="ECO:0000313" key="4">
    <source>
        <dbReference type="WBParaSite" id="PSAMB.scaffold503size49055.g6385.t1"/>
    </source>
</evidence>
<reference evidence="3 4" key="1">
    <citation type="submission" date="2022-11" db="UniProtKB">
        <authorList>
            <consortium name="WormBaseParasite"/>
        </authorList>
    </citation>
    <scope>IDENTIFICATION</scope>
</reference>
<proteinExistence type="predicted"/>
<feature type="signal peptide" evidence="1">
    <location>
        <begin position="1"/>
        <end position="19"/>
    </location>
</feature>